<feature type="domain" description="Mycothiol-dependent maleylpyruvate isomerase metal-binding" evidence="1">
    <location>
        <begin position="14"/>
        <end position="98"/>
    </location>
</feature>
<proteinExistence type="predicted"/>
<dbReference type="Pfam" id="PF11716">
    <property type="entry name" value="MDMPI_N"/>
    <property type="match status" value="1"/>
</dbReference>
<dbReference type="Gene3D" id="1.20.120.450">
    <property type="entry name" value="dinb family like domain"/>
    <property type="match status" value="1"/>
</dbReference>
<organism evidence="2 3">
    <name type="scientific">Arthrobacter alpinus</name>
    <dbReference type="NCBI Taxonomy" id="656366"/>
    <lineage>
        <taxon>Bacteria</taxon>
        <taxon>Bacillati</taxon>
        <taxon>Actinomycetota</taxon>
        <taxon>Actinomycetes</taxon>
        <taxon>Micrococcales</taxon>
        <taxon>Micrococcaceae</taxon>
        <taxon>Arthrobacter</taxon>
    </lineage>
</organism>
<dbReference type="GO" id="GO:0046872">
    <property type="term" value="F:metal ion binding"/>
    <property type="evidence" value="ECO:0007669"/>
    <property type="project" value="InterPro"/>
</dbReference>
<evidence type="ECO:0000259" key="1">
    <source>
        <dbReference type="Pfam" id="PF11716"/>
    </source>
</evidence>
<evidence type="ECO:0000313" key="2">
    <source>
        <dbReference type="EMBL" id="ALE91311.1"/>
    </source>
</evidence>
<dbReference type="InterPro" id="IPR034660">
    <property type="entry name" value="DinB/YfiT-like"/>
</dbReference>
<keyword evidence="3" id="KW-1185">Reference proteome</keyword>
<evidence type="ECO:0000313" key="3">
    <source>
        <dbReference type="Proteomes" id="UP000062833"/>
    </source>
</evidence>
<dbReference type="PATRIC" id="fig|656366.3.peg.304"/>
<dbReference type="OrthoDB" id="5178565at2"/>
<reference evidence="3" key="1">
    <citation type="submission" date="2015-09" db="EMBL/GenBank/DDBJ databases">
        <title>Complete genome of Arthrobacter alpinus strain R3.8.</title>
        <authorList>
            <person name="See-Too W.S."/>
            <person name="Chan K.G."/>
        </authorList>
    </citation>
    <scope>NUCLEOTIDE SEQUENCE [LARGE SCALE GENOMIC DNA]</scope>
    <source>
        <strain evidence="3">R3.8</strain>
    </source>
</reference>
<sequence>MTSRQGSIIWPVVHDERRALIHDLELLEEAQWQTPSLCVGWNVHDVLAHLVDTAKTTRLGFARRMMAAGFNFDRDNATGVTRERAHDPRLTLAEFCAVSTRTSGPPAPLATRLVEAFVHGEDIRRAVAIRRDYSPAHVATALDYQLRTSVKIGGGKEYAEGLRFIASDGAFEHGSGHEVRGPMIALLLSVSGRPVAVNELIGPGAATLMHRSLS</sequence>
<dbReference type="InterPro" id="IPR024344">
    <property type="entry name" value="MDMPI_metal-binding"/>
</dbReference>
<protein>
    <recommendedName>
        <fullName evidence="1">Mycothiol-dependent maleylpyruvate isomerase metal-binding domain-containing protein</fullName>
    </recommendedName>
</protein>
<dbReference type="KEGG" id="aaq:AOC05_01350"/>
<dbReference type="EMBL" id="CP012677">
    <property type="protein sequence ID" value="ALE91311.1"/>
    <property type="molecule type" value="Genomic_DNA"/>
</dbReference>
<dbReference type="SUPFAM" id="SSF109854">
    <property type="entry name" value="DinB/YfiT-like putative metalloenzymes"/>
    <property type="match status" value="1"/>
</dbReference>
<name>A0A0M4QUQ2_9MICC</name>
<accession>A0A0M4QUQ2</accession>
<dbReference type="NCBIfam" id="TIGR03083">
    <property type="entry name" value="maleylpyruvate isomerase family mycothiol-dependent enzyme"/>
    <property type="match status" value="1"/>
</dbReference>
<dbReference type="RefSeq" id="WP_062005021.1">
    <property type="nucleotide sequence ID" value="NZ_CP012677.1"/>
</dbReference>
<dbReference type="AlphaFoldDB" id="A0A0M4QUQ2"/>
<gene>
    <name evidence="2" type="ORF">AOC05_01350</name>
</gene>
<dbReference type="InterPro" id="IPR017517">
    <property type="entry name" value="Maleyloyr_isom"/>
</dbReference>
<dbReference type="Proteomes" id="UP000062833">
    <property type="component" value="Chromosome"/>
</dbReference>